<dbReference type="GeneID" id="100647842"/>
<dbReference type="Pfam" id="PF00488">
    <property type="entry name" value="MutS_V"/>
    <property type="match status" value="1"/>
</dbReference>
<dbReference type="SMART" id="SM00534">
    <property type="entry name" value="MUTSac"/>
    <property type="match status" value="1"/>
</dbReference>
<feature type="compositionally biased region" description="Polar residues" evidence="8">
    <location>
        <begin position="165"/>
        <end position="179"/>
    </location>
</feature>
<dbReference type="OrthoDB" id="121051at2759"/>
<dbReference type="AlphaFoldDB" id="A0A9B0C9C0"/>
<feature type="region of interest" description="Disordered" evidence="8">
    <location>
        <begin position="1"/>
        <end position="181"/>
    </location>
</feature>
<dbReference type="Gene3D" id="3.40.50.300">
    <property type="entry name" value="P-loop containing nucleotide triphosphate hydrolases"/>
    <property type="match status" value="1"/>
</dbReference>
<sequence>MSKVNTLYNYFISPKTPKTPKQSNNKKPDEKPSTPKRPREQWNKAKIPSKGKENIDVKDKKNVSKDDDDEEEEKEEKEPVQPKRRRLIIPDEESGEDSGDEFKPDPEDESEDSDSVSEEVSESEPLTPSEEESPEKKIKLAKAPRGKREISTMKNTKDAKKESKPQQQNQTKGSDSVTESWPHLKYDFLQPNKIRDIRRKPPSDPDYDPKTLYVPQDFLNQQTPAMRQWWELKSKHFDCVLFFKVGKFYELYHMDAVISVNEINLTYMRGEFAHSGFPEIGYGRFSASLIERGYKVARVEQTENPDMMAQRCSKMTRPTKFDKVVKREICQISSKGTRVYTPQDVEASTANSNYLLSLVEKCPSGSNKSHYGVCFLDTTIGDFYLGQFEDDRCNSRILTLLAHYPPVHVVYERGNLSQKTLKILNNTLAACIKEPLLRESQFWSSSTTLKNLHEGEYFKNSDSQFQWPAGLQPYLNQNDTLGLTSADDKELAVHALGGCVYLLKEYLLEQQLLAQGRFKTYTPPDFSNEKSVASNFANNMVLDAITINNLRIFGEGSLMKTLDRCCTAFGKRLLREWICRPSCRKNVIIERQQAIQELMDNTEVMQNARSILAGLPDLERLLSKIHAQGNAAKMNNHPDGRAIMFEGQTYSKKKIADFIVTLNAFENVLKIVALFEDFKSTIVSRCTKIEPDGEFPSLRESLDYFKTAFDHEEAKKVGCVVPKRGVDSEYDSVLIELDDVKADAQQYLEKQKKHFGVKVAFHGSDKKRYQIEIPDSQIKKIGAGYELQSQRKGYKRYYTAETKELLSRQINAEEHRDKVLKDLNRRIFAKFSEKYDMWNMAVYKLSVLDVLISLAEYALSGDMCIPEVNDGTDKRVFIDIRDGWHPCIISDTFIPNNTLLGTENSASFMILTGPNMGGKSTLMRQVALLTIMTQIGSYVPASSCCLTLVDRIFTRLGANDDILAGQSTFLVELSETSAILQHATPYSLVLLDELGRGTSTYDGTAIAASVVNALTKLNCRTLFSTHYHSLVEDYKNTKEITLAHMACMVENEEQDEVSQETVTFLYKLSEGACPKSYGFNAARLAGVPSVITNRAHEISKKLEQETNYKHLFTSLCKANGTAIRDLIAAM</sequence>
<dbReference type="Pfam" id="PF05192">
    <property type="entry name" value="MutS_III"/>
    <property type="match status" value="1"/>
</dbReference>
<dbReference type="InterPro" id="IPR016151">
    <property type="entry name" value="DNA_mismatch_repair_MutS_N"/>
</dbReference>
<feature type="compositionally biased region" description="Acidic residues" evidence="8">
    <location>
        <begin position="66"/>
        <end position="75"/>
    </location>
</feature>
<dbReference type="InterPro" id="IPR045076">
    <property type="entry name" value="MutS"/>
</dbReference>
<evidence type="ECO:0000313" key="10">
    <source>
        <dbReference type="Proteomes" id="UP000835206"/>
    </source>
</evidence>
<feature type="domain" description="DNA mismatch repair proteins mutS family" evidence="9">
    <location>
        <begin position="987"/>
        <end position="1003"/>
    </location>
</feature>
<comment type="function">
    <text evidence="6 7">Component of the post-replicative DNA mismatch repair system (MMR).</text>
</comment>
<dbReference type="FunFam" id="3.40.1170.10:FF:000002">
    <property type="entry name" value="DNA mismatch repair protein"/>
    <property type="match status" value="1"/>
</dbReference>
<dbReference type="Proteomes" id="UP000835206">
    <property type="component" value="Chromosome 4"/>
</dbReference>
<dbReference type="GO" id="GO:0005524">
    <property type="term" value="F:ATP binding"/>
    <property type="evidence" value="ECO:0007669"/>
    <property type="project" value="UniProtKB-UniRule"/>
</dbReference>
<evidence type="ECO:0000256" key="5">
    <source>
        <dbReference type="ARBA" id="ARBA00023125"/>
    </source>
</evidence>
<dbReference type="PIRSF" id="PIRSF037677">
    <property type="entry name" value="DNA_mis_repair_Msh6"/>
    <property type="match status" value="1"/>
</dbReference>
<dbReference type="InterPro" id="IPR007696">
    <property type="entry name" value="DNA_mismatch_repair_MutS_core"/>
</dbReference>
<dbReference type="InterPro" id="IPR017261">
    <property type="entry name" value="DNA_mismatch_repair_MutS/MSH"/>
</dbReference>
<dbReference type="GO" id="GO:0140664">
    <property type="term" value="F:ATP-dependent DNA damage sensor activity"/>
    <property type="evidence" value="ECO:0007669"/>
    <property type="project" value="InterPro"/>
</dbReference>
<evidence type="ECO:0000256" key="8">
    <source>
        <dbReference type="SAM" id="MobiDB-lite"/>
    </source>
</evidence>
<dbReference type="SUPFAM" id="SSF53150">
    <property type="entry name" value="DNA repair protein MutS, domain II"/>
    <property type="match status" value="1"/>
</dbReference>
<feature type="compositionally biased region" description="Basic and acidic residues" evidence="8">
    <location>
        <begin position="26"/>
        <end position="43"/>
    </location>
</feature>
<dbReference type="Pfam" id="PF01624">
    <property type="entry name" value="MutS_I"/>
    <property type="match status" value="1"/>
</dbReference>
<evidence type="ECO:0000256" key="2">
    <source>
        <dbReference type="ARBA" id="ARBA00022741"/>
    </source>
</evidence>
<dbReference type="InterPro" id="IPR036678">
    <property type="entry name" value="MutS_con_dom_sf"/>
</dbReference>
<proteinExistence type="inferred from homology"/>
<keyword evidence="6 7" id="KW-0234">DNA repair</keyword>
<dbReference type="PANTHER" id="PTHR11361">
    <property type="entry name" value="DNA MISMATCH REPAIR PROTEIN MUTS FAMILY MEMBER"/>
    <property type="match status" value="1"/>
</dbReference>
<dbReference type="KEGG" id="bter:100647842"/>
<evidence type="ECO:0000256" key="6">
    <source>
        <dbReference type="PIRNR" id="PIRNR037677"/>
    </source>
</evidence>
<name>A0A9B0C9C0_BOMTE</name>
<dbReference type="RefSeq" id="XP_003395049.2">
    <property type="nucleotide sequence ID" value="XM_003395001.4"/>
</dbReference>
<keyword evidence="3 6" id="KW-0227">DNA damage</keyword>
<dbReference type="GO" id="GO:0030983">
    <property type="term" value="F:mismatched DNA binding"/>
    <property type="evidence" value="ECO:0007669"/>
    <property type="project" value="UniProtKB-UniRule"/>
</dbReference>
<evidence type="ECO:0000259" key="9">
    <source>
        <dbReference type="PROSITE" id="PS00486"/>
    </source>
</evidence>
<feature type="compositionally biased region" description="Acidic residues" evidence="8">
    <location>
        <begin position="90"/>
        <end position="99"/>
    </location>
</feature>
<dbReference type="SUPFAM" id="SSF48334">
    <property type="entry name" value="DNA repair protein MutS, domain III"/>
    <property type="match status" value="1"/>
</dbReference>
<evidence type="ECO:0000256" key="4">
    <source>
        <dbReference type="ARBA" id="ARBA00022840"/>
    </source>
</evidence>
<dbReference type="Gene3D" id="1.10.1420.10">
    <property type="match status" value="2"/>
</dbReference>
<dbReference type="PANTHER" id="PTHR11361:SF148">
    <property type="entry name" value="DNA MISMATCH REPAIR PROTEIN MSH6"/>
    <property type="match status" value="1"/>
</dbReference>
<reference evidence="11" key="1">
    <citation type="submission" date="2025-08" db="UniProtKB">
        <authorList>
            <consortium name="RefSeq"/>
        </authorList>
    </citation>
    <scope>IDENTIFICATION</scope>
</reference>
<dbReference type="FunFam" id="1.10.1420.10:FF:000005">
    <property type="entry name" value="DNA mismatch repair protein"/>
    <property type="match status" value="1"/>
</dbReference>
<dbReference type="PROSITE" id="PS00486">
    <property type="entry name" value="DNA_MISMATCH_REPAIR_2"/>
    <property type="match status" value="1"/>
</dbReference>
<dbReference type="InterPro" id="IPR036187">
    <property type="entry name" value="DNA_mismatch_repair_MutS_sf"/>
</dbReference>
<dbReference type="GO" id="GO:0006298">
    <property type="term" value="P:mismatch repair"/>
    <property type="evidence" value="ECO:0007669"/>
    <property type="project" value="InterPro"/>
</dbReference>
<dbReference type="Gene3D" id="3.30.420.110">
    <property type="entry name" value="MutS, connector domain"/>
    <property type="match status" value="1"/>
</dbReference>
<keyword evidence="5 6" id="KW-0238">DNA-binding</keyword>
<dbReference type="FunFam" id="3.40.50.300:FF:002677">
    <property type="entry name" value="DNA mismatch repair protein"/>
    <property type="match status" value="1"/>
</dbReference>
<dbReference type="Pfam" id="PF05188">
    <property type="entry name" value="MutS_II"/>
    <property type="match status" value="1"/>
</dbReference>
<dbReference type="Pfam" id="PF05190">
    <property type="entry name" value="MutS_IV"/>
    <property type="match status" value="1"/>
</dbReference>
<dbReference type="InterPro" id="IPR007695">
    <property type="entry name" value="DNA_mismatch_repair_MutS-lik_N"/>
</dbReference>
<feature type="compositionally biased region" description="Acidic residues" evidence="8">
    <location>
        <begin position="106"/>
        <end position="122"/>
    </location>
</feature>
<feature type="compositionally biased region" description="Basic and acidic residues" evidence="8">
    <location>
        <begin position="146"/>
        <end position="164"/>
    </location>
</feature>
<protein>
    <recommendedName>
        <fullName evidence="6">DNA mismatch repair protein</fullName>
    </recommendedName>
</protein>
<dbReference type="SUPFAM" id="SSF52540">
    <property type="entry name" value="P-loop containing nucleoside triphosphate hydrolases"/>
    <property type="match status" value="1"/>
</dbReference>
<organism evidence="10 11">
    <name type="scientific">Bombus terrestris</name>
    <name type="common">Buff-tailed bumblebee</name>
    <name type="synonym">Apis terrestris</name>
    <dbReference type="NCBI Taxonomy" id="30195"/>
    <lineage>
        <taxon>Eukaryota</taxon>
        <taxon>Metazoa</taxon>
        <taxon>Ecdysozoa</taxon>
        <taxon>Arthropoda</taxon>
        <taxon>Hexapoda</taxon>
        <taxon>Insecta</taxon>
        <taxon>Pterygota</taxon>
        <taxon>Neoptera</taxon>
        <taxon>Endopterygota</taxon>
        <taxon>Hymenoptera</taxon>
        <taxon>Apocrita</taxon>
        <taxon>Aculeata</taxon>
        <taxon>Apoidea</taxon>
        <taxon>Anthophila</taxon>
        <taxon>Apidae</taxon>
        <taxon>Bombus</taxon>
        <taxon>Bombus</taxon>
    </lineage>
</organism>
<keyword evidence="4 6" id="KW-0067">ATP-binding</keyword>
<dbReference type="InterPro" id="IPR027417">
    <property type="entry name" value="P-loop_NTPase"/>
</dbReference>
<accession>A0A9B0C9C0</accession>
<dbReference type="InterPro" id="IPR007860">
    <property type="entry name" value="DNA_mmatch_repair_MutS_con_dom"/>
</dbReference>
<evidence type="ECO:0000313" key="11">
    <source>
        <dbReference type="RefSeq" id="XP_003395049.2"/>
    </source>
</evidence>
<dbReference type="InterPro" id="IPR007861">
    <property type="entry name" value="DNA_mismatch_repair_MutS_clamp"/>
</dbReference>
<keyword evidence="2 6" id="KW-0547">Nucleotide-binding</keyword>
<evidence type="ECO:0000256" key="3">
    <source>
        <dbReference type="ARBA" id="ARBA00022763"/>
    </source>
</evidence>
<comment type="similarity">
    <text evidence="1 6 7">Belongs to the DNA mismatch repair MutS family.</text>
</comment>
<feature type="compositionally biased region" description="Basic and acidic residues" evidence="8">
    <location>
        <begin position="50"/>
        <end position="65"/>
    </location>
</feature>
<gene>
    <name evidence="11" type="primary">LOC100647842</name>
</gene>
<dbReference type="GO" id="GO:0032301">
    <property type="term" value="C:MutSalpha complex"/>
    <property type="evidence" value="ECO:0007669"/>
    <property type="project" value="TreeGrafter"/>
</dbReference>
<dbReference type="SUPFAM" id="SSF55271">
    <property type="entry name" value="DNA repair protein MutS, domain I"/>
    <property type="match status" value="1"/>
</dbReference>
<dbReference type="NCBIfam" id="NF003810">
    <property type="entry name" value="PRK05399.1"/>
    <property type="match status" value="1"/>
</dbReference>
<dbReference type="Gene3D" id="3.40.1170.10">
    <property type="entry name" value="DNA repair protein MutS, domain I"/>
    <property type="match status" value="1"/>
</dbReference>
<dbReference type="InterPro" id="IPR000432">
    <property type="entry name" value="DNA_mismatch_repair_MutS_C"/>
</dbReference>
<keyword evidence="10" id="KW-1185">Reference proteome</keyword>
<evidence type="ECO:0000256" key="1">
    <source>
        <dbReference type="ARBA" id="ARBA00006271"/>
    </source>
</evidence>
<dbReference type="CTD" id="2956"/>
<dbReference type="SMART" id="SM00533">
    <property type="entry name" value="MUTSd"/>
    <property type="match status" value="1"/>
</dbReference>
<evidence type="ECO:0000256" key="7">
    <source>
        <dbReference type="RuleBase" id="RU003756"/>
    </source>
</evidence>